<sequence>MLHLPSGYSLFKC</sequence>
<dbReference type="EMBL" id="RZHD01000005">
    <property type="protein sequence ID" value="RUR46769.1"/>
    <property type="molecule type" value="Genomic_DNA"/>
</dbReference>
<reference evidence="1 2" key="1">
    <citation type="submission" date="2018-12" db="EMBL/GenBank/DDBJ databases">
        <title>three novel Halomonas strain isolated from plants.</title>
        <authorList>
            <person name="Sun C."/>
        </authorList>
    </citation>
    <scope>NUCLEOTIDE SEQUENCE [LARGE SCALE GENOMIC DNA]</scope>
    <source>
        <strain evidence="1 2">RC</strain>
    </source>
</reference>
<organism evidence="1 2">
    <name type="scientific">Vreelandella populi</name>
    <dbReference type="NCBI Taxonomy" id="2498858"/>
    <lineage>
        <taxon>Bacteria</taxon>
        <taxon>Pseudomonadati</taxon>
        <taxon>Pseudomonadota</taxon>
        <taxon>Gammaproteobacteria</taxon>
        <taxon>Oceanospirillales</taxon>
        <taxon>Halomonadaceae</taxon>
        <taxon>Vreelandella</taxon>
    </lineage>
</organism>
<evidence type="ECO:0000313" key="2">
    <source>
        <dbReference type="Proteomes" id="UP000286912"/>
    </source>
</evidence>
<evidence type="ECO:0000313" key="1">
    <source>
        <dbReference type="EMBL" id="RUR46769.1"/>
    </source>
</evidence>
<comment type="caution">
    <text evidence="1">The sequence shown here is derived from an EMBL/GenBank/DDBJ whole genome shotgun (WGS) entry which is preliminary data.</text>
</comment>
<dbReference type="Proteomes" id="UP000286912">
    <property type="component" value="Unassembled WGS sequence"/>
</dbReference>
<keyword evidence="2" id="KW-1185">Reference proteome</keyword>
<protein>
    <submittedName>
        <fullName evidence="1">Uncharacterized protein</fullName>
    </submittedName>
</protein>
<name>A0A433LDU0_9GAMM</name>
<accession>A0A433LDU0</accession>
<gene>
    <name evidence="1" type="ORF">ELY37_08045</name>
</gene>
<proteinExistence type="predicted"/>